<sequence>MVESHGITVKDMLAWNEKLLRDCINLDDDSEKPVCVSIYPGGIKPPRELKAHKAKNLAKGPKPKIQVAPKHITPVAPMAQTKVAELRVDSEDPTPDIA</sequence>
<dbReference type="Proteomes" id="UP000696485">
    <property type="component" value="Unassembled WGS sequence"/>
</dbReference>
<name>A0A9P5SQZ8_9FUNG</name>
<organism evidence="1 2">
    <name type="scientific">Podila minutissima</name>
    <dbReference type="NCBI Taxonomy" id="64525"/>
    <lineage>
        <taxon>Eukaryota</taxon>
        <taxon>Fungi</taxon>
        <taxon>Fungi incertae sedis</taxon>
        <taxon>Mucoromycota</taxon>
        <taxon>Mortierellomycotina</taxon>
        <taxon>Mortierellomycetes</taxon>
        <taxon>Mortierellales</taxon>
        <taxon>Mortierellaceae</taxon>
        <taxon>Podila</taxon>
    </lineage>
</organism>
<dbReference type="AlphaFoldDB" id="A0A9P5SQZ8"/>
<protein>
    <submittedName>
        <fullName evidence="1">Uncharacterized protein</fullName>
    </submittedName>
</protein>
<comment type="caution">
    <text evidence="1">The sequence shown here is derived from an EMBL/GenBank/DDBJ whole genome shotgun (WGS) entry which is preliminary data.</text>
</comment>
<proteinExistence type="predicted"/>
<dbReference type="EMBL" id="JAAAUY010000236">
    <property type="protein sequence ID" value="KAF9332848.1"/>
    <property type="molecule type" value="Genomic_DNA"/>
</dbReference>
<gene>
    <name evidence="1" type="ORF">BG006_004270</name>
</gene>
<evidence type="ECO:0000313" key="1">
    <source>
        <dbReference type="EMBL" id="KAF9332848.1"/>
    </source>
</evidence>
<accession>A0A9P5SQZ8</accession>
<reference evidence="1" key="1">
    <citation type="journal article" date="2020" name="Fungal Divers.">
        <title>Resolving the Mortierellaceae phylogeny through synthesis of multi-gene phylogenetics and phylogenomics.</title>
        <authorList>
            <person name="Vandepol N."/>
            <person name="Liber J."/>
            <person name="Desiro A."/>
            <person name="Na H."/>
            <person name="Kennedy M."/>
            <person name="Barry K."/>
            <person name="Grigoriev I.V."/>
            <person name="Miller A.N."/>
            <person name="O'Donnell K."/>
            <person name="Stajich J.E."/>
            <person name="Bonito G."/>
        </authorList>
    </citation>
    <scope>NUCLEOTIDE SEQUENCE</scope>
    <source>
        <strain evidence="1">NVP1</strain>
    </source>
</reference>
<evidence type="ECO:0000313" key="2">
    <source>
        <dbReference type="Proteomes" id="UP000696485"/>
    </source>
</evidence>
<keyword evidence="2" id="KW-1185">Reference proteome</keyword>